<comment type="caution">
    <text evidence="3">The sequence shown here is derived from an EMBL/GenBank/DDBJ whole genome shotgun (WGS) entry which is preliminary data.</text>
</comment>
<dbReference type="AlphaFoldDB" id="A0AAD4R2R3"/>
<protein>
    <submittedName>
        <fullName evidence="3">F-box only protein 28</fullName>
    </submittedName>
</protein>
<reference evidence="3" key="1">
    <citation type="submission" date="2022-01" db="EMBL/GenBank/DDBJ databases">
        <title>Genome Sequence Resource for Two Populations of Ditylenchus destructor, the Migratory Endoparasitic Phytonematode.</title>
        <authorList>
            <person name="Zhang H."/>
            <person name="Lin R."/>
            <person name="Xie B."/>
        </authorList>
    </citation>
    <scope>NUCLEOTIDE SEQUENCE</scope>
    <source>
        <strain evidence="3">BazhouSP</strain>
    </source>
</reference>
<feature type="transmembrane region" description="Helical" evidence="1">
    <location>
        <begin position="176"/>
        <end position="198"/>
    </location>
</feature>
<feature type="domain" description="F-box" evidence="2">
    <location>
        <begin position="2"/>
        <end position="50"/>
    </location>
</feature>
<dbReference type="GO" id="GO:0000209">
    <property type="term" value="P:protein polyubiquitination"/>
    <property type="evidence" value="ECO:0007669"/>
    <property type="project" value="TreeGrafter"/>
</dbReference>
<dbReference type="SUPFAM" id="SSF81383">
    <property type="entry name" value="F-box domain"/>
    <property type="match status" value="1"/>
</dbReference>
<dbReference type="InterPro" id="IPR036047">
    <property type="entry name" value="F-box-like_dom_sf"/>
</dbReference>
<organism evidence="3 4">
    <name type="scientific">Ditylenchus destructor</name>
    <dbReference type="NCBI Taxonomy" id="166010"/>
    <lineage>
        <taxon>Eukaryota</taxon>
        <taxon>Metazoa</taxon>
        <taxon>Ecdysozoa</taxon>
        <taxon>Nematoda</taxon>
        <taxon>Chromadorea</taxon>
        <taxon>Rhabditida</taxon>
        <taxon>Tylenchina</taxon>
        <taxon>Tylenchomorpha</taxon>
        <taxon>Sphaerularioidea</taxon>
        <taxon>Anguinidae</taxon>
        <taxon>Anguininae</taxon>
        <taxon>Ditylenchus</taxon>
    </lineage>
</organism>
<evidence type="ECO:0000259" key="2">
    <source>
        <dbReference type="PROSITE" id="PS50181"/>
    </source>
</evidence>
<dbReference type="PANTHER" id="PTHR13252">
    <property type="entry name" value="F-BOX ONLY PROTEIN 28"/>
    <property type="match status" value="1"/>
</dbReference>
<dbReference type="InterPro" id="IPR039719">
    <property type="entry name" value="FBXO28"/>
</dbReference>
<evidence type="ECO:0000313" key="4">
    <source>
        <dbReference type="Proteomes" id="UP001201812"/>
    </source>
</evidence>
<keyword evidence="1" id="KW-0472">Membrane</keyword>
<dbReference type="Proteomes" id="UP001201812">
    <property type="component" value="Unassembled WGS sequence"/>
</dbReference>
<dbReference type="PROSITE" id="PS50181">
    <property type="entry name" value="FBOX"/>
    <property type="match status" value="1"/>
</dbReference>
<name>A0AAD4R2R3_9BILA</name>
<keyword evidence="1" id="KW-1133">Transmembrane helix</keyword>
<dbReference type="PANTHER" id="PTHR13252:SF9">
    <property type="entry name" value="F-BOX ONLY PROTEIN 28"/>
    <property type="match status" value="1"/>
</dbReference>
<keyword evidence="4" id="KW-1185">Reference proteome</keyword>
<dbReference type="EMBL" id="JAKKPZ010000054">
    <property type="protein sequence ID" value="KAI1705663.1"/>
    <property type="molecule type" value="Genomic_DNA"/>
</dbReference>
<sequence>MVLLFPSLPIEINDRILHCLSFHEMSQCRQASKHFKQVFDEKLNNEWSKAQHYAASIDEKFRKLLPRRPSVRSTHPFYNLFMMKNSINLILNRLAESFNEPIAQKRCCFYAGKLLDVIFSELNYINQRIAINDPGVVMQNFLHNIQDYEFLALENFKSLYPITKQSESLSIDLLSYLYGVLTAEVVMVGAIVIGRCIAKFLKN</sequence>
<evidence type="ECO:0000256" key="1">
    <source>
        <dbReference type="SAM" id="Phobius"/>
    </source>
</evidence>
<gene>
    <name evidence="3" type="ORF">DdX_13456</name>
</gene>
<evidence type="ECO:0000313" key="3">
    <source>
        <dbReference type="EMBL" id="KAI1705663.1"/>
    </source>
</evidence>
<dbReference type="InterPro" id="IPR001810">
    <property type="entry name" value="F-box_dom"/>
</dbReference>
<proteinExistence type="predicted"/>
<accession>A0AAD4R2R3</accession>
<dbReference type="Pfam" id="PF00646">
    <property type="entry name" value="F-box"/>
    <property type="match status" value="1"/>
</dbReference>
<keyword evidence="1" id="KW-0812">Transmembrane</keyword>